<keyword evidence="2" id="KW-1185">Reference proteome</keyword>
<protein>
    <submittedName>
        <fullName evidence="1">Uncharacterized protein</fullName>
    </submittedName>
</protein>
<dbReference type="AlphaFoldDB" id="A0ABD2YYN9"/>
<accession>A0ABD2YYN9</accession>
<reference evidence="1 2" key="1">
    <citation type="submission" date="2024-11" db="EMBL/GenBank/DDBJ databases">
        <title>A near-complete genome assembly of Cinchona calisaya.</title>
        <authorList>
            <person name="Lian D.C."/>
            <person name="Zhao X.W."/>
            <person name="Wei L."/>
        </authorList>
    </citation>
    <scope>NUCLEOTIDE SEQUENCE [LARGE SCALE GENOMIC DNA]</scope>
    <source>
        <tissue evidence="1">Nenye</tissue>
    </source>
</reference>
<sequence>MMPFFSPKRLSLQATIYFFLEFSIPWIYKWEPEFGYTSDHFPCLYRTYYTKFWDKLMKIDPDTKQLFCQELLDQIKEKIRSYIDTISITQAMEPSPFRHIARKL</sequence>
<comment type="caution">
    <text evidence="1">The sequence shown here is derived from an EMBL/GenBank/DDBJ whole genome shotgun (WGS) entry which is preliminary data.</text>
</comment>
<dbReference type="Proteomes" id="UP001630127">
    <property type="component" value="Unassembled WGS sequence"/>
</dbReference>
<proteinExistence type="predicted"/>
<organism evidence="1 2">
    <name type="scientific">Cinchona calisaya</name>
    <dbReference type="NCBI Taxonomy" id="153742"/>
    <lineage>
        <taxon>Eukaryota</taxon>
        <taxon>Viridiplantae</taxon>
        <taxon>Streptophyta</taxon>
        <taxon>Embryophyta</taxon>
        <taxon>Tracheophyta</taxon>
        <taxon>Spermatophyta</taxon>
        <taxon>Magnoliopsida</taxon>
        <taxon>eudicotyledons</taxon>
        <taxon>Gunneridae</taxon>
        <taxon>Pentapetalae</taxon>
        <taxon>asterids</taxon>
        <taxon>lamiids</taxon>
        <taxon>Gentianales</taxon>
        <taxon>Rubiaceae</taxon>
        <taxon>Cinchonoideae</taxon>
        <taxon>Cinchoneae</taxon>
        <taxon>Cinchona</taxon>
    </lineage>
</organism>
<name>A0ABD2YYN9_9GENT</name>
<evidence type="ECO:0000313" key="1">
    <source>
        <dbReference type="EMBL" id="KAL3510962.1"/>
    </source>
</evidence>
<dbReference type="EMBL" id="JBJUIK010000012">
    <property type="protein sequence ID" value="KAL3510962.1"/>
    <property type="molecule type" value="Genomic_DNA"/>
</dbReference>
<evidence type="ECO:0000313" key="2">
    <source>
        <dbReference type="Proteomes" id="UP001630127"/>
    </source>
</evidence>
<gene>
    <name evidence="1" type="ORF">ACH5RR_030363</name>
</gene>